<name>A0A8S1IMG2_9CHLO</name>
<reference evidence="2" key="1">
    <citation type="submission" date="2020-12" db="EMBL/GenBank/DDBJ databases">
        <authorList>
            <person name="Iha C."/>
        </authorList>
    </citation>
    <scope>NUCLEOTIDE SEQUENCE</scope>
</reference>
<keyword evidence="3" id="KW-1185">Reference proteome</keyword>
<protein>
    <submittedName>
        <fullName evidence="2">Uncharacterized protein</fullName>
    </submittedName>
</protein>
<feature type="compositionally biased region" description="Gly residues" evidence="1">
    <location>
        <begin position="50"/>
        <end position="67"/>
    </location>
</feature>
<evidence type="ECO:0000256" key="1">
    <source>
        <dbReference type="SAM" id="MobiDB-lite"/>
    </source>
</evidence>
<accession>A0A8S1IMG2</accession>
<sequence>MSQPGYPFGQGPSRPGGVQGLPQDPGISQPHRPPQVAAPPYGMAPVHGVGQPGQGGGAVFAMGGGAPYGAPRGGIRHAGLRPAQAPPMQQHRYMPHMGPPPPQPHPPPILNPRASQPVSARYGVPSEGVGEGGRLGFSVRGLDRRGEV</sequence>
<evidence type="ECO:0000313" key="3">
    <source>
        <dbReference type="Proteomes" id="UP000708148"/>
    </source>
</evidence>
<comment type="caution">
    <text evidence="2">The sequence shown here is derived from an EMBL/GenBank/DDBJ whole genome shotgun (WGS) entry which is preliminary data.</text>
</comment>
<feature type="compositionally biased region" description="Pro residues" evidence="1">
    <location>
        <begin position="97"/>
        <end position="110"/>
    </location>
</feature>
<dbReference type="Proteomes" id="UP000708148">
    <property type="component" value="Unassembled WGS sequence"/>
</dbReference>
<dbReference type="AlphaFoldDB" id="A0A8S1IMG2"/>
<dbReference type="EMBL" id="CAJHUC010000396">
    <property type="protein sequence ID" value="CAD7695850.1"/>
    <property type="molecule type" value="Genomic_DNA"/>
</dbReference>
<gene>
    <name evidence="2" type="ORF">OSTQU699_LOCUS1211</name>
</gene>
<evidence type="ECO:0000313" key="2">
    <source>
        <dbReference type="EMBL" id="CAD7695850.1"/>
    </source>
</evidence>
<organism evidence="2 3">
    <name type="scientific">Ostreobium quekettii</name>
    <dbReference type="NCBI Taxonomy" id="121088"/>
    <lineage>
        <taxon>Eukaryota</taxon>
        <taxon>Viridiplantae</taxon>
        <taxon>Chlorophyta</taxon>
        <taxon>core chlorophytes</taxon>
        <taxon>Ulvophyceae</taxon>
        <taxon>TCBD clade</taxon>
        <taxon>Bryopsidales</taxon>
        <taxon>Ostreobineae</taxon>
        <taxon>Ostreobiaceae</taxon>
        <taxon>Ostreobium</taxon>
    </lineage>
</organism>
<feature type="region of interest" description="Disordered" evidence="1">
    <location>
        <begin position="1"/>
        <end position="148"/>
    </location>
</feature>
<proteinExistence type="predicted"/>